<dbReference type="InterPro" id="IPR002078">
    <property type="entry name" value="Sigma_54_int"/>
</dbReference>
<dbReference type="InterPro" id="IPR025662">
    <property type="entry name" value="Sigma_54_int_dom_ATP-bd_1"/>
</dbReference>
<dbReference type="GO" id="GO:0000160">
    <property type="term" value="P:phosphorelay signal transduction system"/>
    <property type="evidence" value="ECO:0007669"/>
    <property type="project" value="UniProtKB-KW"/>
</dbReference>
<evidence type="ECO:0000256" key="3">
    <source>
        <dbReference type="ARBA" id="ARBA00023012"/>
    </source>
</evidence>
<dbReference type="PROSITE" id="PS00676">
    <property type="entry name" value="SIGMA54_INTERACT_2"/>
    <property type="match status" value="1"/>
</dbReference>
<dbReference type="FunFam" id="3.40.50.300:FF:000006">
    <property type="entry name" value="DNA-binding transcriptional regulator NtrC"/>
    <property type="match status" value="1"/>
</dbReference>
<keyword evidence="1" id="KW-0547">Nucleotide-binding</keyword>
<accession>A0AA35VXT3</accession>
<dbReference type="PROSITE" id="PS00675">
    <property type="entry name" value="SIGMA54_INTERACT_1"/>
    <property type="match status" value="1"/>
</dbReference>
<dbReference type="InterPro" id="IPR027417">
    <property type="entry name" value="P-loop_NTPase"/>
</dbReference>
<dbReference type="PROSITE" id="PS50045">
    <property type="entry name" value="SIGMA54_INTERACT_4"/>
    <property type="match status" value="1"/>
</dbReference>
<evidence type="ECO:0000256" key="1">
    <source>
        <dbReference type="ARBA" id="ARBA00022741"/>
    </source>
</evidence>
<evidence type="ECO:0000256" key="2">
    <source>
        <dbReference type="ARBA" id="ARBA00022840"/>
    </source>
</evidence>
<dbReference type="AlphaFoldDB" id="A0AA35VXT3"/>
<keyword evidence="5" id="KW-0010">Activator</keyword>
<evidence type="ECO:0000256" key="4">
    <source>
        <dbReference type="ARBA" id="ARBA00023125"/>
    </source>
</evidence>
<evidence type="ECO:0000259" key="6">
    <source>
        <dbReference type="PROSITE" id="PS50045"/>
    </source>
</evidence>
<comment type="caution">
    <text evidence="7">The sequence shown here is derived from an EMBL/GenBank/DDBJ whole genome shotgun (WGS) entry which is preliminary data.</text>
</comment>
<dbReference type="InterPro" id="IPR003593">
    <property type="entry name" value="AAA+_ATPase"/>
</dbReference>
<feature type="domain" description="Sigma-54 factor interaction" evidence="6">
    <location>
        <begin position="1"/>
        <end position="156"/>
    </location>
</feature>
<dbReference type="SUPFAM" id="SSF52540">
    <property type="entry name" value="P-loop containing nucleoside triphosphate hydrolases"/>
    <property type="match status" value="1"/>
</dbReference>
<dbReference type="Proteomes" id="UP001174909">
    <property type="component" value="Unassembled WGS sequence"/>
</dbReference>
<dbReference type="PANTHER" id="PTHR32071">
    <property type="entry name" value="TRANSCRIPTIONAL REGULATORY PROTEIN"/>
    <property type="match status" value="1"/>
</dbReference>
<dbReference type="GO" id="GO:0005524">
    <property type="term" value="F:ATP binding"/>
    <property type="evidence" value="ECO:0007669"/>
    <property type="project" value="UniProtKB-KW"/>
</dbReference>
<organism evidence="7 8">
    <name type="scientific">Geodia barretti</name>
    <name type="common">Barrett's horny sponge</name>
    <dbReference type="NCBI Taxonomy" id="519541"/>
    <lineage>
        <taxon>Eukaryota</taxon>
        <taxon>Metazoa</taxon>
        <taxon>Porifera</taxon>
        <taxon>Demospongiae</taxon>
        <taxon>Heteroscleromorpha</taxon>
        <taxon>Tetractinellida</taxon>
        <taxon>Astrophorina</taxon>
        <taxon>Geodiidae</taxon>
        <taxon>Geodia</taxon>
    </lineage>
</organism>
<dbReference type="GO" id="GO:0006355">
    <property type="term" value="P:regulation of DNA-templated transcription"/>
    <property type="evidence" value="ECO:0007669"/>
    <property type="project" value="InterPro"/>
</dbReference>
<dbReference type="PANTHER" id="PTHR32071:SF95">
    <property type="entry name" value="DNA-BINDING TRANSCRIPTIONAL REGULATOR NTRC"/>
    <property type="match status" value="1"/>
</dbReference>
<gene>
    <name evidence="7" type="ORF">GBAR_LOCUS270</name>
</gene>
<keyword evidence="4" id="KW-0238">DNA-binding</keyword>
<evidence type="ECO:0000256" key="5">
    <source>
        <dbReference type="ARBA" id="ARBA00023159"/>
    </source>
</evidence>
<protein>
    <submittedName>
        <fullName evidence="7">Regulatory protein AtoC</fullName>
    </submittedName>
</protein>
<dbReference type="GO" id="GO:0003677">
    <property type="term" value="F:DNA binding"/>
    <property type="evidence" value="ECO:0007669"/>
    <property type="project" value="UniProtKB-KW"/>
</dbReference>
<keyword evidence="8" id="KW-1185">Reference proteome</keyword>
<dbReference type="InterPro" id="IPR025943">
    <property type="entry name" value="Sigma_54_int_dom_ATP-bd_2"/>
</dbReference>
<keyword evidence="2" id="KW-0067">ATP-binding</keyword>
<dbReference type="EMBL" id="CASHTH010000033">
    <property type="protein sequence ID" value="CAI7989611.1"/>
    <property type="molecule type" value="Genomic_DNA"/>
</dbReference>
<dbReference type="SMART" id="SM00382">
    <property type="entry name" value="AAA"/>
    <property type="match status" value="1"/>
</dbReference>
<dbReference type="Gene3D" id="3.40.50.300">
    <property type="entry name" value="P-loop containing nucleotide triphosphate hydrolases"/>
    <property type="match status" value="1"/>
</dbReference>
<proteinExistence type="predicted"/>
<evidence type="ECO:0000313" key="8">
    <source>
        <dbReference type="Proteomes" id="UP001174909"/>
    </source>
</evidence>
<name>A0AA35VXT3_GEOBA</name>
<dbReference type="CDD" id="cd00009">
    <property type="entry name" value="AAA"/>
    <property type="match status" value="1"/>
</dbReference>
<reference evidence="7" key="1">
    <citation type="submission" date="2023-03" db="EMBL/GenBank/DDBJ databases">
        <authorList>
            <person name="Steffen K."/>
            <person name="Cardenas P."/>
        </authorList>
    </citation>
    <scope>NUCLEOTIDE SEQUENCE</scope>
</reference>
<evidence type="ECO:0000313" key="7">
    <source>
        <dbReference type="EMBL" id="CAI7989611.1"/>
    </source>
</evidence>
<keyword evidence="3" id="KW-0902">Two-component regulatory system</keyword>
<sequence>MKILISGETGTGKELVARALHKNSGRSGEMVSVNCAAMPENLLESELFGHEKGAFTSAEARRIGKFERAHKGTLFLDEIGEMPLSMQPKLLRAIEDNQIERIGGEKPILVDVRIVVATNRDLAEAVRDGTFREDLYYRLNVVPISLPLLSERQGGY</sequence>
<dbReference type="Pfam" id="PF00158">
    <property type="entry name" value="Sigma54_activat"/>
    <property type="match status" value="1"/>
</dbReference>